<dbReference type="RefSeq" id="WP_007005893.1">
    <property type="nucleotide sequence ID" value="NZ_GG770819.1"/>
</dbReference>
<reference evidence="1 2" key="1">
    <citation type="submission" date="2010-04" db="EMBL/GenBank/DDBJ databases">
        <authorList>
            <person name="Qin X."/>
            <person name="Bachman B."/>
            <person name="Battles P."/>
            <person name="Bell A."/>
            <person name="Bess C."/>
            <person name="Bickham C."/>
            <person name="Chaboub L."/>
            <person name="Chen D."/>
            <person name="Coyle M."/>
            <person name="Deiros D.R."/>
            <person name="Dinh H."/>
            <person name="Forbes L."/>
            <person name="Fowler G."/>
            <person name="Francisco L."/>
            <person name="Fu Q."/>
            <person name="Gubbala S."/>
            <person name="Hale W."/>
            <person name="Han Y."/>
            <person name="Hemphill L."/>
            <person name="Highlander S.K."/>
            <person name="Hirani K."/>
            <person name="Hogues M."/>
            <person name="Jackson L."/>
            <person name="Jakkamsetti A."/>
            <person name="Javaid M."/>
            <person name="Jiang H."/>
            <person name="Korchina V."/>
            <person name="Kovar C."/>
            <person name="Lara F."/>
            <person name="Lee S."/>
            <person name="Mata R."/>
            <person name="Mathew T."/>
            <person name="Moen C."/>
            <person name="Morales K."/>
            <person name="Munidasa M."/>
            <person name="Nazareth L."/>
            <person name="Ngo R."/>
            <person name="Nguyen L."/>
            <person name="Okwuonu G."/>
            <person name="Ongeri F."/>
            <person name="Patil S."/>
            <person name="Petrosino J."/>
            <person name="Pham C."/>
            <person name="Pham P."/>
            <person name="Pu L.-L."/>
            <person name="Puazo M."/>
            <person name="Raj R."/>
            <person name="Reid J."/>
            <person name="Rouhana J."/>
            <person name="Saada N."/>
            <person name="Shang Y."/>
            <person name="Simmons D."/>
            <person name="Thornton R."/>
            <person name="Warren J."/>
            <person name="Weissenberger G."/>
            <person name="Zhang J."/>
            <person name="Zhang L."/>
            <person name="Zhou C."/>
            <person name="Zhu D."/>
            <person name="Muzny D."/>
            <person name="Worley K."/>
            <person name="Gibbs R."/>
        </authorList>
    </citation>
    <scope>NUCLEOTIDE SEQUENCE [LARGE SCALE GENOMIC DNA]</scope>
    <source>
        <strain evidence="1 2">ATCC 49957</strain>
    </source>
</reference>
<protein>
    <recommendedName>
        <fullName evidence="3">Polysaccharide pyruvyl transferase domain-containing protein</fullName>
    </recommendedName>
</protein>
<accession>D5RUK9</accession>
<name>D5RUK9_9PROT</name>
<dbReference type="EMBL" id="ADVL01001010">
    <property type="protein sequence ID" value="EFH09010.1"/>
    <property type="molecule type" value="Genomic_DNA"/>
</dbReference>
<feature type="non-terminal residue" evidence="1">
    <location>
        <position position="364"/>
    </location>
</feature>
<evidence type="ECO:0008006" key="3">
    <source>
        <dbReference type="Google" id="ProtNLM"/>
    </source>
</evidence>
<dbReference type="Proteomes" id="UP000005324">
    <property type="component" value="Unassembled WGS sequence"/>
</dbReference>
<evidence type="ECO:0000313" key="2">
    <source>
        <dbReference type="Proteomes" id="UP000005324"/>
    </source>
</evidence>
<gene>
    <name evidence="1" type="ORF">HMPREF0731_4771</name>
</gene>
<organism evidence="1 2">
    <name type="scientific">Pseudoroseomonas cervicalis ATCC 49957</name>
    <dbReference type="NCBI Taxonomy" id="525371"/>
    <lineage>
        <taxon>Bacteria</taxon>
        <taxon>Pseudomonadati</taxon>
        <taxon>Pseudomonadota</taxon>
        <taxon>Alphaproteobacteria</taxon>
        <taxon>Acetobacterales</taxon>
        <taxon>Roseomonadaceae</taxon>
        <taxon>Roseomonas</taxon>
    </lineage>
</organism>
<evidence type="ECO:0000313" key="1">
    <source>
        <dbReference type="EMBL" id="EFH09010.1"/>
    </source>
</evidence>
<keyword evidence="2" id="KW-1185">Reference proteome</keyword>
<proteinExistence type="predicted"/>
<dbReference type="AlphaFoldDB" id="D5RUK9"/>
<dbReference type="OrthoDB" id="7241218at2"/>
<sequence>MPAIKVTYLTLPDKVGENLANVGDRVIYRGVRNILRAAIGPHEEAVRYLSDDAPLPADTDIAVICGTPQIAHTGEISQNIRRIAAIAESAVPVKLNLGAGAFYFDAFGADRAAADADFAGRVAAGPSGPYYRRYAGFDLMTCRDRGGAAVMQGLGIAHEALPCPGFFSALFEPRPLFRRPQQLVSVLNGTASFWNRVDADVHGFYRRMWQADPSRIFIAHDEQDVQMLDELGIPHVVFEDADPFIRYLATADSLVTLRVHGALPAWTLGLDVTLLGLDRRALLGQDFGANFRVVPLRHENDFRTVLENPSGQAAASEAERRDFFGRYLPRYVELIRAAVERRLGRLPPLGVPLHGCGEPEAAEP</sequence>
<dbReference type="HOGENOM" id="CLU_764015_0_0_5"/>
<comment type="caution">
    <text evidence="1">The sequence shown here is derived from an EMBL/GenBank/DDBJ whole genome shotgun (WGS) entry which is preliminary data.</text>
</comment>